<dbReference type="SMART" id="SM00421">
    <property type="entry name" value="HTH_LUXR"/>
    <property type="match status" value="1"/>
</dbReference>
<dbReference type="PANTHER" id="PTHR16305:SF35">
    <property type="entry name" value="TRANSCRIPTIONAL ACTIVATOR DOMAIN"/>
    <property type="match status" value="1"/>
</dbReference>
<dbReference type="GO" id="GO:0003677">
    <property type="term" value="F:DNA binding"/>
    <property type="evidence" value="ECO:0007669"/>
    <property type="project" value="InterPro"/>
</dbReference>
<evidence type="ECO:0000256" key="3">
    <source>
        <dbReference type="SAM" id="MobiDB-lite"/>
    </source>
</evidence>
<organism evidence="5 6">
    <name type="scientific">Actinocatenispora comari</name>
    <dbReference type="NCBI Taxonomy" id="2807577"/>
    <lineage>
        <taxon>Bacteria</taxon>
        <taxon>Bacillati</taxon>
        <taxon>Actinomycetota</taxon>
        <taxon>Actinomycetes</taxon>
        <taxon>Micromonosporales</taxon>
        <taxon>Micromonosporaceae</taxon>
        <taxon>Actinocatenispora</taxon>
    </lineage>
</organism>
<evidence type="ECO:0000313" key="6">
    <source>
        <dbReference type="Proteomes" id="UP000614996"/>
    </source>
</evidence>
<dbReference type="EMBL" id="BOPO01000077">
    <property type="protein sequence ID" value="GIL28838.1"/>
    <property type="molecule type" value="Genomic_DNA"/>
</dbReference>
<dbReference type="GO" id="GO:0005524">
    <property type="term" value="F:ATP binding"/>
    <property type="evidence" value="ECO:0007669"/>
    <property type="project" value="UniProtKB-KW"/>
</dbReference>
<dbReference type="SUPFAM" id="SSF52540">
    <property type="entry name" value="P-loop containing nucleoside triphosphate hydrolases"/>
    <property type="match status" value="1"/>
</dbReference>
<dbReference type="GO" id="GO:0006355">
    <property type="term" value="P:regulation of DNA-templated transcription"/>
    <property type="evidence" value="ECO:0007669"/>
    <property type="project" value="InterPro"/>
</dbReference>
<comment type="caution">
    <text evidence="5">The sequence shown here is derived from an EMBL/GenBank/DDBJ whole genome shotgun (WGS) entry which is preliminary data.</text>
</comment>
<dbReference type="PANTHER" id="PTHR16305">
    <property type="entry name" value="TESTICULAR SOLUBLE ADENYLYL CYCLASE"/>
    <property type="match status" value="1"/>
</dbReference>
<dbReference type="PRINTS" id="PR00038">
    <property type="entry name" value="HTHLUXR"/>
</dbReference>
<dbReference type="InterPro" id="IPR016032">
    <property type="entry name" value="Sig_transdc_resp-reg_C-effctor"/>
</dbReference>
<dbReference type="AlphaFoldDB" id="A0A8J4EMI5"/>
<protein>
    <submittedName>
        <fullName evidence="5">LuxR family transcriptional regulator</fullName>
    </submittedName>
</protein>
<dbReference type="RefSeq" id="WP_207126543.1">
    <property type="nucleotide sequence ID" value="NZ_BOPO01000077.1"/>
</dbReference>
<feature type="region of interest" description="Disordered" evidence="3">
    <location>
        <begin position="53"/>
        <end position="106"/>
    </location>
</feature>
<feature type="compositionally biased region" description="Polar residues" evidence="3">
    <location>
        <begin position="55"/>
        <end position="66"/>
    </location>
</feature>
<name>A0A8J4EMI5_9ACTN</name>
<dbReference type="SUPFAM" id="SSF46894">
    <property type="entry name" value="C-terminal effector domain of the bipartite response regulators"/>
    <property type="match status" value="1"/>
</dbReference>
<evidence type="ECO:0000256" key="1">
    <source>
        <dbReference type="ARBA" id="ARBA00022741"/>
    </source>
</evidence>
<dbReference type="InterPro" id="IPR041664">
    <property type="entry name" value="AAA_16"/>
</dbReference>
<dbReference type="Pfam" id="PF13191">
    <property type="entry name" value="AAA_16"/>
    <property type="match status" value="1"/>
</dbReference>
<dbReference type="Pfam" id="PF00196">
    <property type="entry name" value="GerE"/>
    <property type="match status" value="1"/>
</dbReference>
<accession>A0A8J4EMI5</accession>
<dbReference type="Gene3D" id="1.10.10.10">
    <property type="entry name" value="Winged helix-like DNA-binding domain superfamily/Winged helix DNA-binding domain"/>
    <property type="match status" value="1"/>
</dbReference>
<sequence>MNDPAPVRQPGFVGRDAEFAALTAALAAPPALVVVEGEAGVGKSRLVAEVLAARTPTSGGRTSGNPASGNRAAGSRAGGSRAVGSRAGGSQASGERPSDSRGGGRVDTVLAACPALPRPHTLGAIVDAVRVAVPDVGALRLSPLAGALRPLLPEWADELPPALEPAGDASAARHRLLRALAELFDRLGVRLLVLEDAHWADDTTLEFLLFLSARPASTVSLLVTCRPADLPDDSLVPVLAARAPAGTTQCRIVLDPLDVDATARLVSTMLAGGPVSAEFAAFLHDRTGGVPLAVEESVRLMGQRADLIHRNGEWRRRRNLSDIVVPRSIRHAVLERVRRLDDDARAVLRVAAVAAHPVPEQIVVAGTGLPVDAARAGLAAAAEAGLLGETRPGVVSVRHALVARIVYESIPAPQRGVLHRRVGTELAATAPPPVAQLTRHFRAAGDVAAWCRYAELAADQAAASGDAESADLLLYEAITEAGPPVDTLLRLVRMTSFGTISRGDRFVRLVAALRAVLAGADLPGPARGELRIHLGRMLMMSGDRGAGRAEFEVAIPDLGHDPGNAARAMVVLGWPEGAEWSAEVYRDWLHRAHDTAATAELPAGLRIWLTASVACGLLFLGDDEGWSYAERVPTAPSGPESRADAIIAKLNLALMAQYWGRYARAGELNDDALATAERYQYRQYLGLGAVNQAYLDHLTGRWAGLAERVDALAADEELGPHIQLDATLLAGLLELAGGAYARAGARLREALAALRRSGLMDHVASVTAALARLALATGHPEEAVRLTAESVGTAGAQQLWMRARDMVSVRVAALVAVDRGDEAAQLAAAFADWAGRRDMPVARATVASCTAVLADGGVDPAAAAAAYERAALAWEALPQPYDALLAREGQAHALVRAGRTDEGIALLRQTGQRLAQLGAAGDAGRISDALRRLGDGPLRRGGRPSYGDRLSPRELDVARLLVGGLTNRQIAERLYLSPKTVARHLDSAMRKLDAASRTALAVRLVESGIVVDAPPTATT</sequence>
<evidence type="ECO:0000256" key="2">
    <source>
        <dbReference type="ARBA" id="ARBA00022840"/>
    </source>
</evidence>
<keyword evidence="1" id="KW-0547">Nucleotide-binding</keyword>
<proteinExistence type="predicted"/>
<dbReference type="CDD" id="cd06170">
    <property type="entry name" value="LuxR_C_like"/>
    <property type="match status" value="1"/>
</dbReference>
<evidence type="ECO:0000313" key="5">
    <source>
        <dbReference type="EMBL" id="GIL28838.1"/>
    </source>
</evidence>
<dbReference type="PROSITE" id="PS50043">
    <property type="entry name" value="HTH_LUXR_2"/>
    <property type="match status" value="1"/>
</dbReference>
<evidence type="ECO:0000259" key="4">
    <source>
        <dbReference type="PROSITE" id="PS50043"/>
    </source>
</evidence>
<dbReference type="InterPro" id="IPR036388">
    <property type="entry name" value="WH-like_DNA-bd_sf"/>
</dbReference>
<dbReference type="GO" id="GO:0005737">
    <property type="term" value="C:cytoplasm"/>
    <property type="evidence" value="ECO:0007669"/>
    <property type="project" value="TreeGrafter"/>
</dbReference>
<keyword evidence="6" id="KW-1185">Reference proteome</keyword>
<dbReference type="InterPro" id="IPR000792">
    <property type="entry name" value="Tscrpt_reg_LuxR_C"/>
</dbReference>
<gene>
    <name evidence="5" type="ORF">NUM_40920</name>
</gene>
<dbReference type="PROSITE" id="PS00622">
    <property type="entry name" value="HTH_LUXR_1"/>
    <property type="match status" value="1"/>
</dbReference>
<reference evidence="6" key="1">
    <citation type="journal article" date="2021" name="Int. J. Syst. Evol. Microbiol.">
        <title>Actinocatenispora comari sp. nov., an endophytic actinomycete isolated from aerial parts of Comarum salesowianum.</title>
        <authorList>
            <person name="Oyunbileg N."/>
            <person name="Iizaka Y."/>
            <person name="Hamada M."/>
            <person name="Davaapurev B.O."/>
            <person name="Fukumoto A."/>
            <person name="Tsetseg B."/>
            <person name="Kato F."/>
            <person name="Tamura T."/>
            <person name="Batkhuu J."/>
            <person name="Anzai Y."/>
        </authorList>
    </citation>
    <scope>NUCLEOTIDE SEQUENCE [LARGE SCALE GENOMIC DNA]</scope>
    <source>
        <strain evidence="6">NUM-2625</strain>
    </source>
</reference>
<dbReference type="InterPro" id="IPR027417">
    <property type="entry name" value="P-loop_NTPase"/>
</dbReference>
<dbReference type="Proteomes" id="UP000614996">
    <property type="component" value="Unassembled WGS sequence"/>
</dbReference>
<keyword evidence="2" id="KW-0067">ATP-binding</keyword>
<feature type="compositionally biased region" description="Low complexity" evidence="3">
    <location>
        <begin position="67"/>
        <end position="94"/>
    </location>
</feature>
<feature type="domain" description="HTH luxR-type" evidence="4">
    <location>
        <begin position="943"/>
        <end position="1008"/>
    </location>
</feature>
<dbReference type="GO" id="GO:0004016">
    <property type="term" value="F:adenylate cyclase activity"/>
    <property type="evidence" value="ECO:0007669"/>
    <property type="project" value="TreeGrafter"/>
</dbReference>